<reference evidence="3 6" key="2">
    <citation type="submission" date="2019-07" db="EMBL/GenBank/DDBJ databases">
        <title>Whole genome shotgun sequence of Myxococcus fulvus NBRC 100333.</title>
        <authorList>
            <person name="Hosoyama A."/>
            <person name="Uohara A."/>
            <person name="Ohji S."/>
            <person name="Ichikawa N."/>
        </authorList>
    </citation>
    <scope>NUCLEOTIDE SEQUENCE [LARGE SCALE GENOMIC DNA]</scope>
    <source>
        <strain evidence="3 6">NBRC 100333</strain>
    </source>
</reference>
<keyword evidence="2" id="KW-0732">Signal</keyword>
<dbReference type="EMBL" id="FOIB01000012">
    <property type="protein sequence ID" value="SEU37342.1"/>
    <property type="molecule type" value="Genomic_DNA"/>
</dbReference>
<sequence>MGSRLGWRGMVGLGGLLATFAPWSAQATEQEREDWRPSSGYSLKKDKKHRRHHEEAAMGGSGVDMAAMYPRLGGHVGFALPVLSITDDDTTVIFGDFFALGLTPGISLKLTEKWTLDFEFIAFSRWDFEKDGEPARVGTTFVVDPGLLYNFEGFTAGVRLAMAVGAGQPFNLGVVPIIVKGFPVTDHLKWFIELDLPLFFTGAPGDSGISFGPQIQTGIAF</sequence>
<dbReference type="Proteomes" id="UP000321514">
    <property type="component" value="Unassembled WGS sequence"/>
</dbReference>
<reference evidence="4 5" key="1">
    <citation type="submission" date="2016-10" db="EMBL/GenBank/DDBJ databases">
        <authorList>
            <person name="Varghese N."/>
            <person name="Submissions S."/>
        </authorList>
    </citation>
    <scope>NUCLEOTIDE SEQUENCE [LARGE SCALE GENOMIC DNA]</scope>
    <source>
        <strain evidence="4 5">DSM 16525</strain>
    </source>
</reference>
<organism evidence="3 6">
    <name type="scientific">Myxococcus fulvus</name>
    <dbReference type="NCBI Taxonomy" id="33"/>
    <lineage>
        <taxon>Bacteria</taxon>
        <taxon>Pseudomonadati</taxon>
        <taxon>Myxococcota</taxon>
        <taxon>Myxococcia</taxon>
        <taxon>Myxococcales</taxon>
        <taxon>Cystobacterineae</taxon>
        <taxon>Myxococcaceae</taxon>
        <taxon>Myxococcus</taxon>
    </lineage>
</organism>
<protein>
    <recommendedName>
        <fullName evidence="7">Lipoprotein</fullName>
    </recommendedName>
</protein>
<evidence type="ECO:0008006" key="7">
    <source>
        <dbReference type="Google" id="ProtNLM"/>
    </source>
</evidence>
<dbReference type="Proteomes" id="UP000183760">
    <property type="component" value="Unassembled WGS sequence"/>
</dbReference>
<dbReference type="RefSeq" id="WP_143097415.1">
    <property type="nucleotide sequence ID" value="NZ_BJXR01000042.1"/>
</dbReference>
<evidence type="ECO:0000313" key="4">
    <source>
        <dbReference type="EMBL" id="SEU37342.1"/>
    </source>
</evidence>
<feature type="chain" id="PRO_5023102092" description="Lipoprotein" evidence="2">
    <location>
        <begin position="28"/>
        <end position="221"/>
    </location>
</feature>
<evidence type="ECO:0000313" key="6">
    <source>
        <dbReference type="Proteomes" id="UP000321514"/>
    </source>
</evidence>
<name>A0A511T9N6_MYXFU</name>
<dbReference type="OrthoDB" id="5519969at2"/>
<keyword evidence="5" id="KW-1185">Reference proteome</keyword>
<evidence type="ECO:0000313" key="3">
    <source>
        <dbReference type="EMBL" id="GEN10894.1"/>
    </source>
</evidence>
<feature type="signal peptide" evidence="2">
    <location>
        <begin position="1"/>
        <end position="27"/>
    </location>
</feature>
<comment type="caution">
    <text evidence="3">The sequence shown here is derived from an EMBL/GenBank/DDBJ whole genome shotgun (WGS) entry which is preliminary data.</text>
</comment>
<evidence type="ECO:0000313" key="5">
    <source>
        <dbReference type="Proteomes" id="UP000183760"/>
    </source>
</evidence>
<evidence type="ECO:0000256" key="2">
    <source>
        <dbReference type="SAM" id="SignalP"/>
    </source>
</evidence>
<dbReference type="AlphaFoldDB" id="A0A511T9N6"/>
<proteinExistence type="predicted"/>
<evidence type="ECO:0000256" key="1">
    <source>
        <dbReference type="SAM" id="MobiDB-lite"/>
    </source>
</evidence>
<accession>A0A511T9N6</accession>
<feature type="region of interest" description="Disordered" evidence="1">
    <location>
        <begin position="28"/>
        <end position="56"/>
    </location>
</feature>
<dbReference type="EMBL" id="BJXR01000042">
    <property type="protein sequence ID" value="GEN10894.1"/>
    <property type="molecule type" value="Genomic_DNA"/>
</dbReference>
<gene>
    <name evidence="3" type="ORF">MFU01_59310</name>
    <name evidence="4" type="ORF">SAMN05443572_11255</name>
</gene>